<accession>A0ACC0C2W4</accession>
<dbReference type="EMBL" id="CM044702">
    <property type="protein sequence ID" value="KAI5679230.1"/>
    <property type="molecule type" value="Genomic_DNA"/>
</dbReference>
<sequence length="439" mass="48439">MATTFDILSFGAKGDGVSDDSQAFLSAWNSACKVYGATINIPSGFRFLIKPLTLQGPCMPHLTLQIDGTLLAPARGGSWQKSSLWQWINFKWIHNFTIQGTGIVDGHGYDWWTTSDFDLINLQVINFVIKINYLEIIYYRVKLKKNLKLLTFLIFLNRRRNSRTVLQALRFYGGTNVTVRDIKIINSPQCHLKFDDSKGVKVDNITISSPETSLNTDGIHLQNTQDVIIKNSNVGCGDDCVSIQTGCTNVVIHHINCGPGHGISLGGLGKDRSVACVSNIIIDNIVMDNTMYGARIKTWQGGLGSVKNVTFSNIQMNEVRVPIMIDQYYCDKGICKNQSQAVAISGVKFDEIKGTYSSQPIHIACSSSIPCTNVDLISIQLQPSSSAGLIQGGFEEGLCLNSYGRTEGPLFPTSMDYCLRKANGILQRIAKSHEKGCWF</sequence>
<proteinExistence type="predicted"/>
<gene>
    <name evidence="1" type="ORF">M9H77_10180</name>
</gene>
<name>A0ACC0C2W4_CATRO</name>
<dbReference type="Proteomes" id="UP001060085">
    <property type="component" value="Linkage Group LG02"/>
</dbReference>
<comment type="caution">
    <text evidence="1">The sequence shown here is derived from an EMBL/GenBank/DDBJ whole genome shotgun (WGS) entry which is preliminary data.</text>
</comment>
<evidence type="ECO:0000313" key="1">
    <source>
        <dbReference type="EMBL" id="KAI5679230.1"/>
    </source>
</evidence>
<organism evidence="1 2">
    <name type="scientific">Catharanthus roseus</name>
    <name type="common">Madagascar periwinkle</name>
    <name type="synonym">Vinca rosea</name>
    <dbReference type="NCBI Taxonomy" id="4058"/>
    <lineage>
        <taxon>Eukaryota</taxon>
        <taxon>Viridiplantae</taxon>
        <taxon>Streptophyta</taxon>
        <taxon>Embryophyta</taxon>
        <taxon>Tracheophyta</taxon>
        <taxon>Spermatophyta</taxon>
        <taxon>Magnoliopsida</taxon>
        <taxon>eudicotyledons</taxon>
        <taxon>Gunneridae</taxon>
        <taxon>Pentapetalae</taxon>
        <taxon>asterids</taxon>
        <taxon>lamiids</taxon>
        <taxon>Gentianales</taxon>
        <taxon>Apocynaceae</taxon>
        <taxon>Rauvolfioideae</taxon>
        <taxon>Vinceae</taxon>
        <taxon>Catharanthinae</taxon>
        <taxon>Catharanthus</taxon>
    </lineage>
</organism>
<evidence type="ECO:0000313" key="2">
    <source>
        <dbReference type="Proteomes" id="UP001060085"/>
    </source>
</evidence>
<reference evidence="2" key="1">
    <citation type="journal article" date="2023" name="Nat. Plants">
        <title>Single-cell RNA sequencing provides a high-resolution roadmap for understanding the multicellular compartmentation of specialized metabolism.</title>
        <authorList>
            <person name="Sun S."/>
            <person name="Shen X."/>
            <person name="Li Y."/>
            <person name="Li Y."/>
            <person name="Wang S."/>
            <person name="Li R."/>
            <person name="Zhang H."/>
            <person name="Shen G."/>
            <person name="Guo B."/>
            <person name="Wei J."/>
            <person name="Xu J."/>
            <person name="St-Pierre B."/>
            <person name="Chen S."/>
            <person name="Sun C."/>
        </authorList>
    </citation>
    <scope>NUCLEOTIDE SEQUENCE [LARGE SCALE GENOMIC DNA]</scope>
</reference>
<keyword evidence="2" id="KW-1185">Reference proteome</keyword>
<protein>
    <submittedName>
        <fullName evidence="1">Uncharacterized protein</fullName>
    </submittedName>
</protein>